<reference evidence="3" key="1">
    <citation type="submission" date="2024-05" db="EMBL/GenBank/DDBJ databases">
        <title>30 novel species of actinomycetes from the DSMZ collection.</title>
        <authorList>
            <person name="Nouioui I."/>
        </authorList>
    </citation>
    <scope>NUCLEOTIDE SEQUENCE</scope>
    <source>
        <strain evidence="3">DSM 41529</strain>
    </source>
</reference>
<sequence>MTRSVWLSDTSVTTSAKKGDPPPQDGRLTREIRVSDGPDRAGGRTIRTVAFPERRFPPGGGLAEYRAARKQGARAFTLWADAHRTEVFAQVVTKSAAKGSPATYEVLGAEGEPLALITREPAMRGGRVRSRWTVQQAGAQPVVGLKGRPFWWGVWWLLFPVQLVIVAGSLVAGSGDVARTPRRTKWRAGGRIVLDFHSGAGDNFELDVEEDGWDERVTASLLAVLDSHEGWLGSPWDTE</sequence>
<dbReference type="Proteomes" id="UP001180754">
    <property type="component" value="Unassembled WGS sequence"/>
</dbReference>
<dbReference type="RefSeq" id="WP_311723373.1">
    <property type="nucleotide sequence ID" value="NZ_JAVRFD010000004.1"/>
</dbReference>
<keyword evidence="2" id="KW-0472">Membrane</keyword>
<feature type="transmembrane region" description="Helical" evidence="2">
    <location>
        <begin position="150"/>
        <end position="173"/>
    </location>
</feature>
<evidence type="ECO:0000313" key="4">
    <source>
        <dbReference type="Proteomes" id="UP001180754"/>
    </source>
</evidence>
<evidence type="ECO:0000256" key="1">
    <source>
        <dbReference type="SAM" id="MobiDB-lite"/>
    </source>
</evidence>
<feature type="compositionally biased region" description="Polar residues" evidence="1">
    <location>
        <begin position="1"/>
        <end position="16"/>
    </location>
</feature>
<gene>
    <name evidence="3" type="ORF">RND15_09710</name>
</gene>
<organism evidence="3 4">
    <name type="scientific">Streptomyces lonegramiae</name>
    <dbReference type="NCBI Taxonomy" id="3075524"/>
    <lineage>
        <taxon>Bacteria</taxon>
        <taxon>Bacillati</taxon>
        <taxon>Actinomycetota</taxon>
        <taxon>Actinomycetes</taxon>
        <taxon>Kitasatosporales</taxon>
        <taxon>Streptomycetaceae</taxon>
        <taxon>Streptomyces</taxon>
    </lineage>
</organism>
<evidence type="ECO:0000313" key="3">
    <source>
        <dbReference type="EMBL" id="MDT0542996.1"/>
    </source>
</evidence>
<evidence type="ECO:0000256" key="2">
    <source>
        <dbReference type="SAM" id="Phobius"/>
    </source>
</evidence>
<comment type="caution">
    <text evidence="3">The sequence shown here is derived from an EMBL/GenBank/DDBJ whole genome shotgun (WGS) entry which is preliminary data.</text>
</comment>
<keyword evidence="4" id="KW-1185">Reference proteome</keyword>
<proteinExistence type="predicted"/>
<keyword evidence="2" id="KW-1133">Transmembrane helix</keyword>
<accession>A0ABU2XBX1</accession>
<keyword evidence="2" id="KW-0812">Transmembrane</keyword>
<protein>
    <submittedName>
        <fullName evidence="3">Uncharacterized protein</fullName>
    </submittedName>
</protein>
<dbReference type="EMBL" id="JAVRFD010000004">
    <property type="protein sequence ID" value="MDT0542996.1"/>
    <property type="molecule type" value="Genomic_DNA"/>
</dbReference>
<name>A0ABU2XBX1_9ACTN</name>
<feature type="region of interest" description="Disordered" evidence="1">
    <location>
        <begin position="1"/>
        <end position="42"/>
    </location>
</feature>
<feature type="compositionally biased region" description="Basic and acidic residues" evidence="1">
    <location>
        <begin position="27"/>
        <end position="42"/>
    </location>
</feature>